<dbReference type="Proteomes" id="UP000830055">
    <property type="component" value="Chromosome"/>
</dbReference>
<dbReference type="EMBL" id="AP025516">
    <property type="protein sequence ID" value="BDD87704.1"/>
    <property type="molecule type" value="Genomic_DNA"/>
</dbReference>
<evidence type="ECO:0000256" key="1">
    <source>
        <dbReference type="SAM" id="MobiDB-lite"/>
    </source>
</evidence>
<proteinExistence type="predicted"/>
<evidence type="ECO:0000313" key="3">
    <source>
        <dbReference type="Proteomes" id="UP000830055"/>
    </source>
</evidence>
<name>A0ABM7W9P2_9BACT</name>
<dbReference type="RefSeq" id="WP_284151118.1">
    <property type="nucleotide sequence ID" value="NZ_AP025516.1"/>
</dbReference>
<evidence type="ECO:0000313" key="2">
    <source>
        <dbReference type="EMBL" id="BDD87704.1"/>
    </source>
</evidence>
<gene>
    <name evidence="2" type="ORF">DPPLL_20690</name>
</gene>
<protein>
    <submittedName>
        <fullName evidence="2">Uncharacterized protein</fullName>
    </submittedName>
</protein>
<reference evidence="2 3" key="1">
    <citation type="submission" date="2022-01" db="EMBL/GenBank/DDBJ databases">
        <title>Desulfofustis limnae sp. nov., a novel mesophilic sulfate-reducing bacterium isolated from marsh soil.</title>
        <authorList>
            <person name="Watanabe M."/>
            <person name="Takahashi A."/>
            <person name="Kojima H."/>
            <person name="Fukui M."/>
        </authorList>
    </citation>
    <scope>NUCLEOTIDE SEQUENCE [LARGE SCALE GENOMIC DNA]</scope>
    <source>
        <strain evidence="2 3">PPLL</strain>
    </source>
</reference>
<accession>A0ABM7W9P2</accession>
<keyword evidence="3" id="KW-1185">Reference proteome</keyword>
<feature type="compositionally biased region" description="Low complexity" evidence="1">
    <location>
        <begin position="103"/>
        <end position="114"/>
    </location>
</feature>
<feature type="region of interest" description="Disordered" evidence="1">
    <location>
        <begin position="103"/>
        <end position="133"/>
    </location>
</feature>
<organism evidence="2 3">
    <name type="scientific">Desulfofustis limnaeus</name>
    <dbReference type="NCBI Taxonomy" id="2740163"/>
    <lineage>
        <taxon>Bacteria</taxon>
        <taxon>Pseudomonadati</taxon>
        <taxon>Thermodesulfobacteriota</taxon>
        <taxon>Desulfobulbia</taxon>
        <taxon>Desulfobulbales</taxon>
        <taxon>Desulfocapsaceae</taxon>
        <taxon>Desulfofustis</taxon>
    </lineage>
</organism>
<sequence>MTTVLPRWFQKFTVITAGLAIVLGAAHTTGWAASLTEKIEQAIAAASERYDNGEIVAGNPYQAVISDGISLRFSYEDFDADLSRAFDLYGEALAGTLDQAGEAVAKPAQQQAKQSPPPRQEQTKKNTATANDPIAALMRAEKSTNKAMGVSSIPQEHFDVYGQFRSSHSARIQQQDMAAEADMATLVAQRQAAEEQRVRQLQQQQELQSQAMQWQAQLDKQASDSARKAAEWEAQHSFGAYATSFLATVAQTAVGSFTGGLLNPIATELANKAVDKWFNIDPGTIDQYQIDDD</sequence>